<feature type="binding site" evidence="10">
    <location>
        <position position="82"/>
    </location>
    <ligand>
        <name>Mn(2+)</name>
        <dbReference type="ChEBI" id="CHEBI:29035"/>
        <label>2</label>
    </ligand>
</feature>
<keyword evidence="1 10" id="KW-1003">Cell membrane</keyword>
<sequence>MPATTLFISDLHLCGARPAITGLFLDFLQRRARTADALYILGDLFEYWIGDEAVEQEEFRTIVHGLRELTTSGTPVFVMHGNRDFLMADGFEKATGCRLLSDPSRIDLYGMPTLLMHGDTLCVDDIEYMNFRAQVRNPAWQKEFLGKSVAERDRIVRDFREISKNSTAAKKPEIMDANPKAVETVMREHRVQRLIHGHTHRPKEHVFDLDGRPAWRMVLGDWYEQGSVLSVDARGWALEGLPLKTSMKSEKLKVKR</sequence>
<dbReference type="EC" id="3.6.1.54" evidence="10"/>
<dbReference type="EMBL" id="MFTC01000066">
    <property type="protein sequence ID" value="OGI50566.1"/>
    <property type="molecule type" value="Genomic_DNA"/>
</dbReference>
<feature type="binding site" evidence="10">
    <location>
        <position position="12"/>
    </location>
    <ligand>
        <name>Mn(2+)</name>
        <dbReference type="ChEBI" id="CHEBI:29035"/>
        <label>1</label>
    </ligand>
</feature>
<proteinExistence type="inferred from homology"/>
<keyword evidence="7 10" id="KW-0443">Lipid metabolism</keyword>
<keyword evidence="6 10" id="KW-0378">Hydrolase</keyword>
<evidence type="ECO:0000256" key="8">
    <source>
        <dbReference type="ARBA" id="ARBA00023136"/>
    </source>
</evidence>
<evidence type="ECO:0000256" key="7">
    <source>
        <dbReference type="ARBA" id="ARBA00023098"/>
    </source>
</evidence>
<dbReference type="NCBIfam" id="TIGR01854">
    <property type="entry name" value="lipid_A_lpxH"/>
    <property type="match status" value="1"/>
</dbReference>
<keyword evidence="9 10" id="KW-0464">Manganese</keyword>
<dbReference type="Proteomes" id="UP000179037">
    <property type="component" value="Unassembled WGS sequence"/>
</dbReference>
<protein>
    <recommendedName>
        <fullName evidence="10">UDP-2,3-diacylglucosamine hydrolase</fullName>
        <ecNumber evidence="10">3.6.1.54</ecNumber>
    </recommendedName>
    <alternativeName>
        <fullName evidence="10">UDP-2,3-diacylglucosamine diphosphatase</fullName>
    </alternativeName>
</protein>
<feature type="domain" description="Calcineurin-like phosphoesterase" evidence="11">
    <location>
        <begin position="5"/>
        <end position="202"/>
    </location>
</feature>
<feature type="binding site" evidence="10">
    <location>
        <position position="167"/>
    </location>
    <ligand>
        <name>substrate</name>
    </ligand>
</feature>
<gene>
    <name evidence="10" type="primary">lpxH</name>
    <name evidence="12" type="ORF">A3A87_05390</name>
</gene>
<evidence type="ECO:0000313" key="13">
    <source>
        <dbReference type="Proteomes" id="UP000179037"/>
    </source>
</evidence>
<evidence type="ECO:0000256" key="5">
    <source>
        <dbReference type="ARBA" id="ARBA00022723"/>
    </source>
</evidence>
<comment type="cofactor">
    <cofactor evidence="10">
        <name>Mn(2+)</name>
        <dbReference type="ChEBI" id="CHEBI:29035"/>
    </cofactor>
    <text evidence="10">Binds 2 Mn(2+) ions per subunit in a binuclear metal center.</text>
</comment>
<dbReference type="PANTHER" id="PTHR34990:SF1">
    <property type="entry name" value="UDP-2,3-DIACYLGLUCOSAMINE HYDROLASE"/>
    <property type="match status" value="1"/>
</dbReference>
<feature type="binding site" evidence="10">
    <location>
        <position position="125"/>
    </location>
    <ligand>
        <name>substrate</name>
    </ligand>
</feature>
<evidence type="ECO:0000256" key="2">
    <source>
        <dbReference type="ARBA" id="ARBA00022516"/>
    </source>
</evidence>
<feature type="binding site" evidence="10">
    <location>
        <begin position="82"/>
        <end position="83"/>
    </location>
    <ligand>
        <name>substrate</name>
    </ligand>
</feature>
<dbReference type="CDD" id="cd07398">
    <property type="entry name" value="MPP_YbbF-LpxH"/>
    <property type="match status" value="1"/>
</dbReference>
<dbReference type="InterPro" id="IPR029052">
    <property type="entry name" value="Metallo-depent_PP-like"/>
</dbReference>
<comment type="subcellular location">
    <subcellularLocation>
        <location evidence="10">Cell inner membrane</location>
        <topology evidence="10">Peripheral membrane protein</topology>
        <orientation evidence="10">Cytoplasmic side</orientation>
    </subcellularLocation>
</comment>
<feature type="binding site" evidence="10">
    <location>
        <position position="200"/>
    </location>
    <ligand>
        <name>Mn(2+)</name>
        <dbReference type="ChEBI" id="CHEBI:29035"/>
        <label>1</label>
    </ligand>
</feature>
<evidence type="ECO:0000256" key="6">
    <source>
        <dbReference type="ARBA" id="ARBA00022801"/>
    </source>
</evidence>
<dbReference type="STRING" id="1817768.A3A87_05390"/>
<dbReference type="NCBIfam" id="NF003743">
    <property type="entry name" value="PRK05340.1"/>
    <property type="match status" value="1"/>
</dbReference>
<evidence type="ECO:0000256" key="9">
    <source>
        <dbReference type="ARBA" id="ARBA00023211"/>
    </source>
</evidence>
<feature type="binding site" evidence="10">
    <location>
        <position position="198"/>
    </location>
    <ligand>
        <name>Mn(2+)</name>
        <dbReference type="ChEBI" id="CHEBI:29035"/>
        <label>2</label>
    </ligand>
</feature>
<dbReference type="UniPathway" id="UPA00359">
    <property type="reaction ID" value="UER00480"/>
</dbReference>
<feature type="binding site" evidence="10">
    <location>
        <position position="170"/>
    </location>
    <ligand>
        <name>substrate</name>
    </ligand>
</feature>
<organism evidence="12 13">
    <name type="scientific">Candidatus Muproteobacteria bacterium RIFCSPLOWO2_01_FULL_60_18</name>
    <dbReference type="NCBI Taxonomy" id="1817768"/>
    <lineage>
        <taxon>Bacteria</taxon>
        <taxon>Pseudomonadati</taxon>
        <taxon>Pseudomonadota</taxon>
        <taxon>Candidatus Muproteobacteria</taxon>
    </lineage>
</organism>
<comment type="pathway">
    <text evidence="10">Glycolipid biosynthesis; lipid IV(A) biosynthesis; lipid IV(A) from (3R)-3-hydroxytetradecanoyl-[acyl-carrier-protein] and UDP-N-acetyl-alpha-D-glucosamine: step 4/6.</text>
</comment>
<comment type="function">
    <text evidence="10">Hydrolyzes the pyrophosphate bond of UDP-2,3-diacylglucosamine to yield 2,3-diacylglucosamine 1-phosphate (lipid X) and UMP by catalyzing the attack of water at the alpha-P atom. Involved in the biosynthesis of lipid A, a phosphorylated glycolipid that anchors the lipopolysaccharide to the outer membrane of the cell.</text>
</comment>
<feature type="binding site" evidence="10">
    <location>
        <position position="198"/>
    </location>
    <ligand>
        <name>substrate</name>
    </ligand>
</feature>
<evidence type="ECO:0000256" key="1">
    <source>
        <dbReference type="ARBA" id="ARBA00022475"/>
    </source>
</evidence>
<reference evidence="12 13" key="1">
    <citation type="journal article" date="2016" name="Nat. Commun.">
        <title>Thousands of microbial genomes shed light on interconnected biogeochemical processes in an aquifer system.</title>
        <authorList>
            <person name="Anantharaman K."/>
            <person name="Brown C.T."/>
            <person name="Hug L.A."/>
            <person name="Sharon I."/>
            <person name="Castelle C.J."/>
            <person name="Probst A.J."/>
            <person name="Thomas B.C."/>
            <person name="Singh A."/>
            <person name="Wilkins M.J."/>
            <person name="Karaoz U."/>
            <person name="Brodie E.L."/>
            <person name="Williams K.H."/>
            <person name="Hubbard S.S."/>
            <person name="Banfield J.F."/>
        </authorList>
    </citation>
    <scope>NUCLEOTIDE SEQUENCE [LARGE SCALE GENOMIC DNA]</scope>
</reference>
<dbReference type="GO" id="GO:0030145">
    <property type="term" value="F:manganese ion binding"/>
    <property type="evidence" value="ECO:0007669"/>
    <property type="project" value="UniProtKB-UniRule"/>
</dbReference>
<feature type="binding site" evidence="10">
    <location>
        <position position="10"/>
    </location>
    <ligand>
        <name>Mn(2+)</name>
        <dbReference type="ChEBI" id="CHEBI:29035"/>
        <label>1</label>
    </ligand>
</feature>
<dbReference type="PANTHER" id="PTHR34990">
    <property type="entry name" value="UDP-2,3-DIACYLGLUCOSAMINE HYDROLASE-RELATED"/>
    <property type="match status" value="1"/>
</dbReference>
<comment type="catalytic activity">
    <reaction evidence="10">
        <text>UDP-2-N,3-O-bis[(3R)-3-hydroxytetradecanoyl]-alpha-D-glucosamine + H2O = 2-N,3-O-bis[(3R)-3-hydroxytetradecanoyl]-alpha-D-glucosaminyl 1-phosphate + UMP + 2 H(+)</text>
        <dbReference type="Rhea" id="RHEA:25213"/>
        <dbReference type="ChEBI" id="CHEBI:15377"/>
        <dbReference type="ChEBI" id="CHEBI:15378"/>
        <dbReference type="ChEBI" id="CHEBI:57865"/>
        <dbReference type="ChEBI" id="CHEBI:57957"/>
        <dbReference type="ChEBI" id="CHEBI:78847"/>
        <dbReference type="EC" id="3.6.1.54"/>
    </reaction>
</comment>
<comment type="caution">
    <text evidence="12">The sequence shown here is derived from an EMBL/GenBank/DDBJ whole genome shotgun (WGS) entry which is preliminary data.</text>
</comment>
<dbReference type="GO" id="GO:0019897">
    <property type="term" value="C:extrinsic component of plasma membrane"/>
    <property type="evidence" value="ECO:0007669"/>
    <property type="project" value="UniProtKB-UniRule"/>
</dbReference>
<dbReference type="GO" id="GO:0005737">
    <property type="term" value="C:cytoplasm"/>
    <property type="evidence" value="ECO:0007669"/>
    <property type="project" value="InterPro"/>
</dbReference>
<keyword evidence="3 10" id="KW-0997">Cell inner membrane</keyword>
<name>A0A1F6TZM5_9PROT</name>
<evidence type="ECO:0000256" key="4">
    <source>
        <dbReference type="ARBA" id="ARBA00022556"/>
    </source>
</evidence>
<evidence type="ECO:0000259" key="11">
    <source>
        <dbReference type="Pfam" id="PF00149"/>
    </source>
</evidence>
<dbReference type="GO" id="GO:0009245">
    <property type="term" value="P:lipid A biosynthetic process"/>
    <property type="evidence" value="ECO:0007669"/>
    <property type="project" value="UniProtKB-UniRule"/>
</dbReference>
<dbReference type="InterPro" id="IPR004843">
    <property type="entry name" value="Calcineurin-like_PHP"/>
</dbReference>
<dbReference type="Gene3D" id="3.60.21.10">
    <property type="match status" value="1"/>
</dbReference>
<dbReference type="HAMAP" id="MF_00575">
    <property type="entry name" value="LpxH"/>
    <property type="match status" value="1"/>
</dbReference>
<comment type="similarity">
    <text evidence="10">Belongs to the LpxH family.</text>
</comment>
<accession>A0A1F6TZM5</accession>
<keyword evidence="5 10" id="KW-0479">Metal-binding</keyword>
<dbReference type="GO" id="GO:0008758">
    <property type="term" value="F:UDP-2,3-diacylglucosamine hydrolase activity"/>
    <property type="evidence" value="ECO:0007669"/>
    <property type="project" value="UniProtKB-UniRule"/>
</dbReference>
<feature type="binding site" evidence="10">
    <location>
        <position position="117"/>
    </location>
    <ligand>
        <name>Mn(2+)</name>
        <dbReference type="ChEBI" id="CHEBI:29035"/>
        <label>2</label>
    </ligand>
</feature>
<keyword evidence="2 10" id="KW-0444">Lipid biosynthesis</keyword>
<dbReference type="AlphaFoldDB" id="A0A1F6TZM5"/>
<keyword evidence="4 10" id="KW-0441">Lipid A biosynthesis</keyword>
<evidence type="ECO:0000256" key="3">
    <source>
        <dbReference type="ARBA" id="ARBA00022519"/>
    </source>
</evidence>
<dbReference type="InterPro" id="IPR043461">
    <property type="entry name" value="LpxH-like"/>
</dbReference>
<dbReference type="SUPFAM" id="SSF56300">
    <property type="entry name" value="Metallo-dependent phosphatases"/>
    <property type="match status" value="1"/>
</dbReference>
<dbReference type="InterPro" id="IPR010138">
    <property type="entry name" value="UDP-diacylglucosamine_Hdrlase"/>
</dbReference>
<evidence type="ECO:0000256" key="10">
    <source>
        <dbReference type="HAMAP-Rule" id="MF_00575"/>
    </source>
</evidence>
<evidence type="ECO:0000313" key="12">
    <source>
        <dbReference type="EMBL" id="OGI50566.1"/>
    </source>
</evidence>
<dbReference type="Pfam" id="PF00149">
    <property type="entry name" value="Metallophos"/>
    <property type="match status" value="1"/>
</dbReference>
<keyword evidence="8 10" id="KW-0472">Membrane</keyword>
<feature type="binding site" evidence="10">
    <location>
        <position position="43"/>
    </location>
    <ligand>
        <name>Mn(2+)</name>
        <dbReference type="ChEBI" id="CHEBI:29035"/>
        <label>1</label>
    </ligand>
</feature>
<feature type="binding site" evidence="10">
    <location>
        <position position="163"/>
    </location>
    <ligand>
        <name>substrate</name>
    </ligand>
</feature>
<feature type="binding site" evidence="10">
    <location>
        <position position="43"/>
    </location>
    <ligand>
        <name>Mn(2+)</name>
        <dbReference type="ChEBI" id="CHEBI:29035"/>
        <label>2</label>
    </ligand>
</feature>